<dbReference type="InterPro" id="IPR036890">
    <property type="entry name" value="HATPase_C_sf"/>
</dbReference>
<evidence type="ECO:0000259" key="9">
    <source>
        <dbReference type="PROSITE" id="PS50109"/>
    </source>
</evidence>
<feature type="coiled-coil region" evidence="7">
    <location>
        <begin position="166"/>
        <end position="204"/>
    </location>
</feature>
<dbReference type="InterPro" id="IPR003594">
    <property type="entry name" value="HATPase_dom"/>
</dbReference>
<sequence>MKSKYCKKKLYKFIAINIIAIMTIFILATLVLLNSNNEVKREQNKRYANIVGKLTAEYGMSEQELEYIIFNNDNYKNIAIGEKFLKQYGYSEGLELKYYKLNNNNIEQIIIIFIVSLISLIILAVINIYVMFLNLKKETNKLITVADKFIIYRKVDYSNIKDTIFVSRYEDKIKEISQRIALMMEEMTSERENTKELINDMTHQLKTPISSLRIFQELIKNENLSVEKRREFIKRCDNEIERVNYIMDNITNISRLETEVIQINKIKCDIGNAIIKSTEYVYGKVIEKNIDMSIESLVSKDIEHDFNWTKEAIINILDNAIKYSKNNGKIIISTLDDGISYTISIKDNGMGILKDDISKVFKKFYRGKREENLKVEGTGLGLYISRLIIERQQGTIEILSKKDIGTTVNIRFYYINS</sequence>
<accession>A0A7X0SB43</accession>
<dbReference type="Gene3D" id="1.10.287.130">
    <property type="match status" value="1"/>
</dbReference>
<dbReference type="Gene3D" id="3.30.565.10">
    <property type="entry name" value="Histidine kinase-like ATPase, C-terminal domain"/>
    <property type="match status" value="1"/>
</dbReference>
<comment type="catalytic activity">
    <reaction evidence="1">
        <text>ATP + protein L-histidine = ADP + protein N-phospho-L-histidine.</text>
        <dbReference type="EC" id="2.7.13.3"/>
    </reaction>
</comment>
<evidence type="ECO:0000256" key="2">
    <source>
        <dbReference type="ARBA" id="ARBA00012438"/>
    </source>
</evidence>
<dbReference type="CDD" id="cd00082">
    <property type="entry name" value="HisKA"/>
    <property type="match status" value="1"/>
</dbReference>
<keyword evidence="8" id="KW-0812">Transmembrane</keyword>
<dbReference type="GO" id="GO:0000155">
    <property type="term" value="F:phosphorelay sensor kinase activity"/>
    <property type="evidence" value="ECO:0007669"/>
    <property type="project" value="InterPro"/>
</dbReference>
<dbReference type="AlphaFoldDB" id="A0A7X0SB43"/>
<keyword evidence="8" id="KW-1133">Transmembrane helix</keyword>
<dbReference type="InterPro" id="IPR005467">
    <property type="entry name" value="His_kinase_dom"/>
</dbReference>
<keyword evidence="6" id="KW-0902">Two-component regulatory system</keyword>
<organism evidence="10 11">
    <name type="scientific">Clostridium gasigenes</name>
    <dbReference type="NCBI Taxonomy" id="94869"/>
    <lineage>
        <taxon>Bacteria</taxon>
        <taxon>Bacillati</taxon>
        <taxon>Bacillota</taxon>
        <taxon>Clostridia</taxon>
        <taxon>Eubacteriales</taxon>
        <taxon>Clostridiaceae</taxon>
        <taxon>Clostridium</taxon>
    </lineage>
</organism>
<dbReference type="RefSeq" id="WP_185163008.1">
    <property type="nucleotide sequence ID" value="NZ_JACKWY010000001.1"/>
</dbReference>
<dbReference type="InterPro" id="IPR003661">
    <property type="entry name" value="HisK_dim/P_dom"/>
</dbReference>
<dbReference type="PRINTS" id="PR00344">
    <property type="entry name" value="BCTRLSENSOR"/>
</dbReference>
<keyword evidence="7" id="KW-0175">Coiled coil</keyword>
<dbReference type="EMBL" id="JACKWY010000001">
    <property type="protein sequence ID" value="MBB6713123.1"/>
    <property type="molecule type" value="Genomic_DNA"/>
</dbReference>
<dbReference type="CDD" id="cd00075">
    <property type="entry name" value="HATPase"/>
    <property type="match status" value="1"/>
</dbReference>
<evidence type="ECO:0000313" key="10">
    <source>
        <dbReference type="EMBL" id="MBB6713123.1"/>
    </source>
</evidence>
<feature type="transmembrane region" description="Helical" evidence="8">
    <location>
        <begin position="12"/>
        <end position="33"/>
    </location>
</feature>
<gene>
    <name evidence="10" type="ORF">H7E68_00070</name>
</gene>
<evidence type="ECO:0000313" key="11">
    <source>
        <dbReference type="Proteomes" id="UP000585258"/>
    </source>
</evidence>
<keyword evidence="8" id="KW-0472">Membrane</keyword>
<dbReference type="InterPro" id="IPR036097">
    <property type="entry name" value="HisK_dim/P_sf"/>
</dbReference>
<keyword evidence="5 10" id="KW-0418">Kinase</keyword>
<evidence type="ECO:0000256" key="5">
    <source>
        <dbReference type="ARBA" id="ARBA00022777"/>
    </source>
</evidence>
<proteinExistence type="predicted"/>
<keyword evidence="3" id="KW-0597">Phosphoprotein</keyword>
<dbReference type="Pfam" id="PF00512">
    <property type="entry name" value="HisKA"/>
    <property type="match status" value="1"/>
</dbReference>
<feature type="transmembrane region" description="Helical" evidence="8">
    <location>
        <begin position="109"/>
        <end position="132"/>
    </location>
</feature>
<dbReference type="PANTHER" id="PTHR43711">
    <property type="entry name" value="TWO-COMPONENT HISTIDINE KINASE"/>
    <property type="match status" value="1"/>
</dbReference>
<dbReference type="SMART" id="SM00387">
    <property type="entry name" value="HATPase_c"/>
    <property type="match status" value="1"/>
</dbReference>
<feature type="domain" description="Histidine kinase" evidence="9">
    <location>
        <begin position="200"/>
        <end position="416"/>
    </location>
</feature>
<dbReference type="InterPro" id="IPR050736">
    <property type="entry name" value="Sensor_HK_Regulatory"/>
</dbReference>
<dbReference type="PROSITE" id="PS50109">
    <property type="entry name" value="HIS_KIN"/>
    <property type="match status" value="1"/>
</dbReference>
<dbReference type="EC" id="2.7.13.3" evidence="2"/>
<dbReference type="SUPFAM" id="SSF47384">
    <property type="entry name" value="Homodimeric domain of signal transducing histidine kinase"/>
    <property type="match status" value="1"/>
</dbReference>
<comment type="caution">
    <text evidence="10">The sequence shown here is derived from an EMBL/GenBank/DDBJ whole genome shotgun (WGS) entry which is preliminary data.</text>
</comment>
<protein>
    <recommendedName>
        <fullName evidence="2">histidine kinase</fullName>
        <ecNumber evidence="2">2.7.13.3</ecNumber>
    </recommendedName>
</protein>
<evidence type="ECO:0000256" key="3">
    <source>
        <dbReference type="ARBA" id="ARBA00022553"/>
    </source>
</evidence>
<dbReference type="SUPFAM" id="SSF55874">
    <property type="entry name" value="ATPase domain of HSP90 chaperone/DNA topoisomerase II/histidine kinase"/>
    <property type="match status" value="1"/>
</dbReference>
<evidence type="ECO:0000256" key="7">
    <source>
        <dbReference type="SAM" id="Coils"/>
    </source>
</evidence>
<evidence type="ECO:0000256" key="1">
    <source>
        <dbReference type="ARBA" id="ARBA00000085"/>
    </source>
</evidence>
<evidence type="ECO:0000256" key="6">
    <source>
        <dbReference type="ARBA" id="ARBA00023012"/>
    </source>
</evidence>
<keyword evidence="4" id="KW-0808">Transferase</keyword>
<name>A0A7X0SB43_9CLOT</name>
<dbReference type="Proteomes" id="UP000585258">
    <property type="component" value="Unassembled WGS sequence"/>
</dbReference>
<dbReference type="InterPro" id="IPR004358">
    <property type="entry name" value="Sig_transdc_His_kin-like_C"/>
</dbReference>
<reference evidence="10 11" key="1">
    <citation type="submission" date="2020-08" db="EMBL/GenBank/DDBJ databases">
        <title>Clostridia isolated from Swiss meat.</title>
        <authorList>
            <person name="Wambui J."/>
            <person name="Stevens M.J.A."/>
            <person name="Stephan R."/>
        </authorList>
    </citation>
    <scope>NUCLEOTIDE SEQUENCE [LARGE SCALE GENOMIC DNA]</scope>
    <source>
        <strain evidence="10 11">CM001</strain>
    </source>
</reference>
<dbReference type="Pfam" id="PF02518">
    <property type="entry name" value="HATPase_c"/>
    <property type="match status" value="1"/>
</dbReference>
<evidence type="ECO:0000256" key="8">
    <source>
        <dbReference type="SAM" id="Phobius"/>
    </source>
</evidence>
<dbReference type="PANTHER" id="PTHR43711:SF26">
    <property type="entry name" value="SENSOR HISTIDINE KINASE RCSC"/>
    <property type="match status" value="1"/>
</dbReference>
<dbReference type="SMART" id="SM00388">
    <property type="entry name" value="HisKA"/>
    <property type="match status" value="1"/>
</dbReference>
<evidence type="ECO:0000256" key="4">
    <source>
        <dbReference type="ARBA" id="ARBA00022679"/>
    </source>
</evidence>